<dbReference type="InterPro" id="IPR003395">
    <property type="entry name" value="RecF/RecN/SMC_N"/>
</dbReference>
<feature type="domain" description="RecF/RecN/SMC N-terminal" evidence="1">
    <location>
        <begin position="7"/>
        <end position="356"/>
    </location>
</feature>
<dbReference type="PANTHER" id="PTHR43581">
    <property type="entry name" value="ATP/GTP PHOSPHATASE"/>
    <property type="match status" value="1"/>
</dbReference>
<dbReference type="SUPFAM" id="SSF52540">
    <property type="entry name" value="P-loop containing nucleoside triphosphate hydrolases"/>
    <property type="match status" value="1"/>
</dbReference>
<evidence type="ECO:0000259" key="1">
    <source>
        <dbReference type="Pfam" id="PF02463"/>
    </source>
</evidence>
<evidence type="ECO:0000313" key="3">
    <source>
        <dbReference type="Proteomes" id="UP000284465"/>
    </source>
</evidence>
<gene>
    <name evidence="2" type="ORF">DW927_07820</name>
</gene>
<dbReference type="InterPro" id="IPR027417">
    <property type="entry name" value="P-loop_NTPase"/>
</dbReference>
<sequence length="441" mass="49596">MGTDMKLNKIKIINFRGISDMEIEFDKRATVIYGINGMGKSAVLEACNILFSKILSEAAMDSHIGSCVITKKDVKAGETKTEIRAHISDGNESYTYYRKRVDSQNKHKGELLELVVQRIRENYIGEVVSEEEDEEDKAGIGKRGVLCLNESALPIYVYYGVNRNTESRSAVRKKYTGSAGKLDAWRDNIFEGKADFTLFFEWFRSRQEYENSVKIEDGTFVDKQSEAARAAILKALGQNFSNLRIKVTEDEAELVLVKNGCELCVKQLSDGEKNVMAMVGDIARRLSIANASAENILEGEGIVLIDEIDLHLHPSWQAVILPVLLNTFPNLQFIVTTHSSKVLGETGDDVKIIKLEMQDEDKVEAHEIPSLKGWDVNTILEKYMGTSSINLGTKDKIDHMFELIQEEKYDEAEQIANEIEQITDSENLSVVRARVLIARGR</sequence>
<protein>
    <submittedName>
        <fullName evidence="2">DUF2813 domain-containing protein</fullName>
    </submittedName>
</protein>
<accession>A0A1Q6SFB9</accession>
<dbReference type="AlphaFoldDB" id="A0A1Q6SFB9"/>
<dbReference type="EMBL" id="QSFP01000007">
    <property type="protein sequence ID" value="RHA67624.1"/>
    <property type="molecule type" value="Genomic_DNA"/>
</dbReference>
<dbReference type="Proteomes" id="UP000284465">
    <property type="component" value="Unassembled WGS sequence"/>
</dbReference>
<reference evidence="2 3" key="1">
    <citation type="submission" date="2018-08" db="EMBL/GenBank/DDBJ databases">
        <title>A genome reference for cultivated species of the human gut microbiota.</title>
        <authorList>
            <person name="Zou Y."/>
            <person name="Xue W."/>
            <person name="Luo G."/>
        </authorList>
    </citation>
    <scope>NUCLEOTIDE SEQUENCE [LARGE SCALE GENOMIC DNA]</scope>
    <source>
        <strain evidence="2 3">AM43-11</strain>
    </source>
</reference>
<name>A0A1Q6SFB9_9FIRM</name>
<dbReference type="PANTHER" id="PTHR43581:SF4">
    <property type="entry name" value="ATP_GTP PHOSPHATASE"/>
    <property type="match status" value="1"/>
</dbReference>
<dbReference type="Pfam" id="PF02463">
    <property type="entry name" value="SMC_N"/>
    <property type="match status" value="1"/>
</dbReference>
<dbReference type="InterPro" id="IPR051396">
    <property type="entry name" value="Bact_Antivir_Def_Nuclease"/>
</dbReference>
<organism evidence="2 3">
    <name type="scientific">Roseburia intestinalis</name>
    <dbReference type="NCBI Taxonomy" id="166486"/>
    <lineage>
        <taxon>Bacteria</taxon>
        <taxon>Bacillati</taxon>
        <taxon>Bacillota</taxon>
        <taxon>Clostridia</taxon>
        <taxon>Lachnospirales</taxon>
        <taxon>Lachnospiraceae</taxon>
        <taxon>Roseburia</taxon>
    </lineage>
</organism>
<dbReference type="Gene3D" id="3.40.50.300">
    <property type="entry name" value="P-loop containing nucleotide triphosphate hydrolases"/>
    <property type="match status" value="1"/>
</dbReference>
<evidence type="ECO:0000313" key="2">
    <source>
        <dbReference type="EMBL" id="RHA67624.1"/>
    </source>
</evidence>
<comment type="caution">
    <text evidence="2">The sequence shown here is derived from an EMBL/GenBank/DDBJ whole genome shotgun (WGS) entry which is preliminary data.</text>
</comment>
<proteinExistence type="predicted"/>